<evidence type="ECO:0008006" key="2">
    <source>
        <dbReference type="Google" id="ProtNLM"/>
    </source>
</evidence>
<dbReference type="EMBL" id="KU140623">
    <property type="protein sequence ID" value="AMP35120.1"/>
    <property type="molecule type" value="Genomic_DNA"/>
</dbReference>
<geneLocation type="plasmid" evidence="1">
    <name>pSinB</name>
</geneLocation>
<proteinExistence type="predicted"/>
<sequence length="201" mass="23303">MTNLSPIQKVFQGTATRQQMFSLFDRHAQRLNRWEDDASALYAGEWFEITEAEYDYMFEILPPLWIRGPMFAMREFLTGSVTSVFFALRNDGANRHFHGYCDLSDGRFAEAMRFAILERECRPVRTMTRDESLEHIWSSTTEAYRGYADKRWPEPVRGQRTVVLCGGPRGSFHKLLSDLTDDEISAKLPVQLRHLPMSLVA</sequence>
<keyword evidence="1" id="KW-0614">Plasmid</keyword>
<dbReference type="RefSeq" id="WP_115422178.1">
    <property type="nucleotide sequence ID" value="NZ_KU140623.1"/>
</dbReference>
<accession>A0A142BPW2</accession>
<name>A0A142BPW2_9HYPH</name>
<organism evidence="1">
    <name type="scientific">Sinorhizobium sp. M14</name>
    <dbReference type="NCBI Taxonomy" id="430451"/>
    <lineage>
        <taxon>Bacteria</taxon>
        <taxon>Pseudomonadati</taxon>
        <taxon>Pseudomonadota</taxon>
        <taxon>Alphaproteobacteria</taxon>
        <taxon>Hyphomicrobiales</taxon>
        <taxon>Rhizobiaceae</taxon>
        <taxon>Sinorhizobium/Ensifer group</taxon>
        <taxon>Sinorhizobium</taxon>
    </lineage>
</organism>
<gene>
    <name evidence="1" type="ORF">pSinB_261</name>
</gene>
<dbReference type="InterPro" id="IPR009862">
    <property type="entry name" value="DUF1419"/>
</dbReference>
<evidence type="ECO:0000313" key="1">
    <source>
        <dbReference type="EMBL" id="AMP35120.1"/>
    </source>
</evidence>
<dbReference type="Pfam" id="PF07215">
    <property type="entry name" value="DUF1419"/>
    <property type="match status" value="1"/>
</dbReference>
<protein>
    <recommendedName>
        <fullName evidence="2">DUF1419 domain-containing protein</fullName>
    </recommendedName>
</protein>
<reference evidence="1" key="1">
    <citation type="submission" date="2015-11" db="EMBL/GenBank/DDBJ databases">
        <title>Molecular characterization of pSinB plasmid of arsenite oxidizing, metalotolerant Sinorhizobium sp. M14 - insight into the heavy metal resistome of sinorhizobial extrachromosomal replicons.</title>
        <authorList>
            <person name="Romaniuk K."/>
            <person name="Decewicz P."/>
            <person name="Mielnicki S."/>
            <person name="Sklodowska A."/>
            <person name="Dziewit L."/>
            <person name="Drewniak L."/>
        </authorList>
    </citation>
    <scope>NUCLEOTIDE SEQUENCE</scope>
    <source>
        <strain evidence="1">M14</strain>
        <plasmid evidence="1">pSinB</plasmid>
    </source>
</reference>
<dbReference type="AlphaFoldDB" id="A0A142BPW2"/>